<sequence>MPYDTYLGRICDERRPHNTAWYASREYLRDQHHERKRRMYKQVTCDRGRRFKAVALPDTSGAGLYDLEGFEEQGHLSLGPISFCYSDGAHRHRDEAQDGLLASAVVYRNGNGWNTRATALPRYSGVTKDAEIYALKMALDIAIEHTRDPHRSFENVVIFFDCQDVVQMLAGEPGCRHSLGPIPESGQWALDDLYDAAAELHAAGKSVVVAWIRAHKSGIGNEGNRIADRAANSNIRCQTGSFYSHNPILCDLPNWAKDLEGDV</sequence>
<accession>A0A6A7A3L7</accession>
<dbReference type="SUPFAM" id="SSF53098">
    <property type="entry name" value="Ribonuclease H-like"/>
    <property type="match status" value="1"/>
</dbReference>
<dbReference type="GO" id="GO:0003676">
    <property type="term" value="F:nucleic acid binding"/>
    <property type="evidence" value="ECO:0007669"/>
    <property type="project" value="InterPro"/>
</dbReference>
<dbReference type="Pfam" id="PF00075">
    <property type="entry name" value="RNase_H"/>
    <property type="match status" value="1"/>
</dbReference>
<dbReference type="InterPro" id="IPR012337">
    <property type="entry name" value="RNaseH-like_sf"/>
</dbReference>
<evidence type="ECO:0000313" key="2">
    <source>
        <dbReference type="EMBL" id="KAF2827910.1"/>
    </source>
</evidence>
<reference evidence="2" key="1">
    <citation type="journal article" date="2020" name="Stud. Mycol.">
        <title>101 Dothideomycetes genomes: a test case for predicting lifestyles and emergence of pathogens.</title>
        <authorList>
            <person name="Haridas S."/>
            <person name="Albert R."/>
            <person name="Binder M."/>
            <person name="Bloem J."/>
            <person name="Labutti K."/>
            <person name="Salamov A."/>
            <person name="Andreopoulos B."/>
            <person name="Baker S."/>
            <person name="Barry K."/>
            <person name="Bills G."/>
            <person name="Bluhm B."/>
            <person name="Cannon C."/>
            <person name="Castanera R."/>
            <person name="Culley D."/>
            <person name="Daum C."/>
            <person name="Ezra D."/>
            <person name="Gonzalez J."/>
            <person name="Henrissat B."/>
            <person name="Kuo A."/>
            <person name="Liang C."/>
            <person name="Lipzen A."/>
            <person name="Lutzoni F."/>
            <person name="Magnuson J."/>
            <person name="Mondo S."/>
            <person name="Nolan M."/>
            <person name="Ohm R."/>
            <person name="Pangilinan J."/>
            <person name="Park H.-J."/>
            <person name="Ramirez L."/>
            <person name="Alfaro M."/>
            <person name="Sun H."/>
            <person name="Tritt A."/>
            <person name="Yoshinaga Y."/>
            <person name="Zwiers L.-H."/>
            <person name="Turgeon B."/>
            <person name="Goodwin S."/>
            <person name="Spatafora J."/>
            <person name="Crous P."/>
            <person name="Grigoriev I."/>
        </authorList>
    </citation>
    <scope>NUCLEOTIDE SEQUENCE</scope>
    <source>
        <strain evidence="2">CBS 113818</strain>
    </source>
</reference>
<dbReference type="OrthoDB" id="3695133at2759"/>
<gene>
    <name evidence="2" type="ORF">CC86DRAFT_201718</name>
</gene>
<evidence type="ECO:0000259" key="1">
    <source>
        <dbReference type="PROSITE" id="PS50879"/>
    </source>
</evidence>
<dbReference type="GO" id="GO:0004523">
    <property type="term" value="F:RNA-DNA hybrid ribonuclease activity"/>
    <property type="evidence" value="ECO:0007669"/>
    <property type="project" value="InterPro"/>
</dbReference>
<proteinExistence type="predicted"/>
<name>A0A6A7A3L7_9PLEO</name>
<feature type="domain" description="RNase H type-1" evidence="1">
    <location>
        <begin position="78"/>
        <end position="236"/>
    </location>
</feature>
<keyword evidence="3" id="KW-1185">Reference proteome</keyword>
<organism evidence="2 3">
    <name type="scientific">Ophiobolus disseminans</name>
    <dbReference type="NCBI Taxonomy" id="1469910"/>
    <lineage>
        <taxon>Eukaryota</taxon>
        <taxon>Fungi</taxon>
        <taxon>Dikarya</taxon>
        <taxon>Ascomycota</taxon>
        <taxon>Pezizomycotina</taxon>
        <taxon>Dothideomycetes</taxon>
        <taxon>Pleosporomycetidae</taxon>
        <taxon>Pleosporales</taxon>
        <taxon>Pleosporineae</taxon>
        <taxon>Phaeosphaeriaceae</taxon>
        <taxon>Ophiobolus</taxon>
    </lineage>
</organism>
<evidence type="ECO:0000313" key="3">
    <source>
        <dbReference type="Proteomes" id="UP000799424"/>
    </source>
</evidence>
<protein>
    <recommendedName>
        <fullName evidence="1">RNase H type-1 domain-containing protein</fullName>
    </recommendedName>
</protein>
<dbReference type="InterPro" id="IPR002156">
    <property type="entry name" value="RNaseH_domain"/>
</dbReference>
<dbReference type="Proteomes" id="UP000799424">
    <property type="component" value="Unassembled WGS sequence"/>
</dbReference>
<dbReference type="InterPro" id="IPR036397">
    <property type="entry name" value="RNaseH_sf"/>
</dbReference>
<dbReference type="CDD" id="cd09276">
    <property type="entry name" value="Rnase_HI_RT_non_LTR"/>
    <property type="match status" value="1"/>
</dbReference>
<dbReference type="Gene3D" id="3.30.420.10">
    <property type="entry name" value="Ribonuclease H-like superfamily/Ribonuclease H"/>
    <property type="match status" value="1"/>
</dbReference>
<dbReference type="PROSITE" id="PS50879">
    <property type="entry name" value="RNASE_H_1"/>
    <property type="match status" value="1"/>
</dbReference>
<dbReference type="AlphaFoldDB" id="A0A6A7A3L7"/>
<dbReference type="EMBL" id="MU006223">
    <property type="protein sequence ID" value="KAF2827910.1"/>
    <property type="molecule type" value="Genomic_DNA"/>
</dbReference>